<proteinExistence type="predicted"/>
<keyword evidence="2" id="KW-1185">Reference proteome</keyword>
<dbReference type="Proteomes" id="UP000186657">
    <property type="component" value="Unassembled WGS sequence"/>
</dbReference>
<sequence length="64" mass="7454">MFCENCLKLDEFDTTNYAPIEDSAASSHKLRVIIINFSVILPKNWQKIGYQLAKESTNRFLYSH</sequence>
<accession>A0A1U7N5E2</accession>
<protein>
    <submittedName>
        <fullName evidence="1">Uncharacterized protein</fullName>
    </submittedName>
</protein>
<reference evidence="1 2" key="1">
    <citation type="submission" date="2016-10" db="EMBL/GenBank/DDBJ databases">
        <title>Comparative genomics uncovers the prolific and rare metabolic potential of the cyanobacterial genus Moorea.</title>
        <authorList>
            <person name="Leao T."/>
            <person name="Castelao G."/>
            <person name="Korobeynikov A."/>
            <person name="Monroe E.A."/>
            <person name="Podell S."/>
            <person name="Glukhov E."/>
            <person name="Allen E."/>
            <person name="Gerwick W.H."/>
            <person name="Gerwick L."/>
        </authorList>
    </citation>
    <scope>NUCLEOTIDE SEQUENCE [LARGE SCALE GENOMIC DNA]</scope>
    <source>
        <strain evidence="1 2">PNG5-198</strain>
    </source>
</reference>
<name>A0A1U7N5E2_9CYAN</name>
<evidence type="ECO:0000313" key="1">
    <source>
        <dbReference type="EMBL" id="OLT61134.1"/>
    </source>
</evidence>
<dbReference type="EMBL" id="MKZS01000001">
    <property type="protein sequence ID" value="OLT61134.1"/>
    <property type="molecule type" value="Genomic_DNA"/>
</dbReference>
<dbReference type="AlphaFoldDB" id="A0A1U7N5E2"/>
<comment type="caution">
    <text evidence="1">The sequence shown here is derived from an EMBL/GenBank/DDBJ whole genome shotgun (WGS) entry which is preliminary data.</text>
</comment>
<gene>
    <name evidence="1" type="ORF">BJP37_21050</name>
</gene>
<organism evidence="1 2">
    <name type="scientific">Moorena bouillonii PNG</name>
    <dbReference type="NCBI Taxonomy" id="568701"/>
    <lineage>
        <taxon>Bacteria</taxon>
        <taxon>Bacillati</taxon>
        <taxon>Cyanobacteriota</taxon>
        <taxon>Cyanophyceae</taxon>
        <taxon>Coleofasciculales</taxon>
        <taxon>Coleofasciculaceae</taxon>
        <taxon>Moorena</taxon>
    </lineage>
</organism>
<evidence type="ECO:0000313" key="2">
    <source>
        <dbReference type="Proteomes" id="UP000186657"/>
    </source>
</evidence>